<protein>
    <submittedName>
        <fullName evidence="1">Uncharacterized protein</fullName>
    </submittedName>
</protein>
<accession>A0A1I3VVV4</accession>
<gene>
    <name evidence="1" type="ORF">SAMN05216275_1152</name>
</gene>
<dbReference type="GeneID" id="96304251"/>
<sequence>MSAGIRTAADIGDAAMVMGPGDIPLLMSCASGMSTVWQAASAIAARLIGGKLPNVPIRYFK</sequence>
<dbReference type="RefSeq" id="WP_218158797.1">
    <property type="nucleotide sequence ID" value="NZ_FOQY01000015.1"/>
</dbReference>
<reference evidence="2" key="1">
    <citation type="submission" date="2016-10" db="EMBL/GenBank/DDBJ databases">
        <authorList>
            <person name="Varghese N."/>
            <person name="Submissions S."/>
        </authorList>
    </citation>
    <scope>NUCLEOTIDE SEQUENCE [LARGE SCALE GENOMIC DNA]</scope>
    <source>
        <strain evidence="2">CGMCC 4.2126</strain>
    </source>
</reference>
<dbReference type="AlphaFoldDB" id="A0A1I3VVV4"/>
<keyword evidence="2" id="KW-1185">Reference proteome</keyword>
<evidence type="ECO:0000313" key="1">
    <source>
        <dbReference type="EMBL" id="SFJ98447.1"/>
    </source>
</evidence>
<evidence type="ECO:0000313" key="2">
    <source>
        <dbReference type="Proteomes" id="UP000199111"/>
    </source>
</evidence>
<proteinExistence type="predicted"/>
<dbReference type="Proteomes" id="UP000199111">
    <property type="component" value="Unassembled WGS sequence"/>
</dbReference>
<name>A0A1I3VVV4_9ACTN</name>
<organism evidence="1 2">
    <name type="scientific">Streptosporangium canum</name>
    <dbReference type="NCBI Taxonomy" id="324952"/>
    <lineage>
        <taxon>Bacteria</taxon>
        <taxon>Bacillati</taxon>
        <taxon>Actinomycetota</taxon>
        <taxon>Actinomycetes</taxon>
        <taxon>Streptosporangiales</taxon>
        <taxon>Streptosporangiaceae</taxon>
        <taxon>Streptosporangium</taxon>
    </lineage>
</organism>
<dbReference type="EMBL" id="FOQY01000015">
    <property type="protein sequence ID" value="SFJ98447.1"/>
    <property type="molecule type" value="Genomic_DNA"/>
</dbReference>